<evidence type="ECO:0000313" key="2">
    <source>
        <dbReference type="Proteomes" id="UP000800039"/>
    </source>
</evidence>
<dbReference type="GeneID" id="63844449"/>
<dbReference type="AlphaFoldDB" id="A0A9P4G722"/>
<reference evidence="1" key="1">
    <citation type="submission" date="2020-01" db="EMBL/GenBank/DDBJ databases">
        <authorList>
            <consortium name="DOE Joint Genome Institute"/>
            <person name="Haridas S."/>
            <person name="Albert R."/>
            <person name="Binder M."/>
            <person name="Bloem J."/>
            <person name="Labutti K."/>
            <person name="Salamov A."/>
            <person name="Andreopoulos B."/>
            <person name="Baker S.E."/>
            <person name="Barry K."/>
            <person name="Bills G."/>
            <person name="Bluhm B.H."/>
            <person name="Cannon C."/>
            <person name="Castanera R."/>
            <person name="Culley D.E."/>
            <person name="Daum C."/>
            <person name="Ezra D."/>
            <person name="Gonzalez J.B."/>
            <person name="Henrissat B."/>
            <person name="Kuo A."/>
            <person name="Liang C."/>
            <person name="Lipzen A."/>
            <person name="Lutzoni F."/>
            <person name="Magnuson J."/>
            <person name="Mondo S."/>
            <person name="Nolan M."/>
            <person name="Ohm R."/>
            <person name="Pangilinan J."/>
            <person name="Park H.-J."/>
            <person name="Ramirez L."/>
            <person name="Alfaro M."/>
            <person name="Sun H."/>
            <person name="Tritt A."/>
            <person name="Yoshinaga Y."/>
            <person name="Zwiers L.-H."/>
            <person name="Turgeon B.G."/>
            <person name="Goodwin S.B."/>
            <person name="Spatafora J.W."/>
            <person name="Crous P.W."/>
            <person name="Grigoriev I.V."/>
        </authorList>
    </citation>
    <scope>NUCLEOTIDE SEQUENCE</scope>
    <source>
        <strain evidence="1">CBS 394.84</strain>
    </source>
</reference>
<name>A0A9P4G722_9PLEO</name>
<keyword evidence="2" id="KW-1185">Reference proteome</keyword>
<evidence type="ECO:0000313" key="1">
    <source>
        <dbReference type="EMBL" id="KAF1840116.1"/>
    </source>
</evidence>
<accession>A0A9P4G722</accession>
<protein>
    <submittedName>
        <fullName evidence="1">Uncharacterized protein</fullName>
    </submittedName>
</protein>
<comment type="caution">
    <text evidence="1">The sequence shown here is derived from an EMBL/GenBank/DDBJ whole genome shotgun (WGS) entry which is preliminary data.</text>
</comment>
<gene>
    <name evidence="1" type="ORF">K460DRAFT_203035</name>
</gene>
<organism evidence="1 2">
    <name type="scientific">Cucurbitaria berberidis CBS 394.84</name>
    <dbReference type="NCBI Taxonomy" id="1168544"/>
    <lineage>
        <taxon>Eukaryota</taxon>
        <taxon>Fungi</taxon>
        <taxon>Dikarya</taxon>
        <taxon>Ascomycota</taxon>
        <taxon>Pezizomycotina</taxon>
        <taxon>Dothideomycetes</taxon>
        <taxon>Pleosporomycetidae</taxon>
        <taxon>Pleosporales</taxon>
        <taxon>Pleosporineae</taxon>
        <taxon>Cucurbitariaceae</taxon>
        <taxon>Cucurbitaria</taxon>
    </lineage>
</organism>
<dbReference type="EMBL" id="ML976620">
    <property type="protein sequence ID" value="KAF1840116.1"/>
    <property type="molecule type" value="Genomic_DNA"/>
</dbReference>
<dbReference type="RefSeq" id="XP_040782679.1">
    <property type="nucleotide sequence ID" value="XM_040927197.1"/>
</dbReference>
<proteinExistence type="predicted"/>
<sequence length="229" mass="25540">MAPLPPSSMAPLPPSSIVPLPIFPHPMAPPPPPPPIVPVDFITKSHELRKDLNALWNDPLAQVRGNYLILTTVQAALLAEDGFPPYTCDGYEYKVSLLGLAGLASYWTHQENHFMQHLAKTLLSRLQSVAPKSNETPYQYHVKRLVGMINQEIVHCEYGKQTRGILKELIPTQSKNRCQLRINGGHSWEVDLNMFHLINGSVKVELANTVVHGDMKAEDEAQGWTKLSL</sequence>
<dbReference type="Proteomes" id="UP000800039">
    <property type="component" value="Unassembled WGS sequence"/>
</dbReference>